<dbReference type="Pfam" id="PF19545">
    <property type="entry name" value="DUF6069"/>
    <property type="match status" value="1"/>
</dbReference>
<name>A0A8J4AD68_9ACTN</name>
<organism evidence="2 3">
    <name type="scientific">Actinocatenispora comari</name>
    <dbReference type="NCBI Taxonomy" id="2807577"/>
    <lineage>
        <taxon>Bacteria</taxon>
        <taxon>Bacillati</taxon>
        <taxon>Actinomycetota</taxon>
        <taxon>Actinomycetes</taxon>
        <taxon>Micromonosporales</taxon>
        <taxon>Micromonosporaceae</taxon>
        <taxon>Actinocatenispora</taxon>
    </lineage>
</organism>
<feature type="transmembrane region" description="Helical" evidence="1">
    <location>
        <begin position="103"/>
        <end position="124"/>
    </location>
</feature>
<protein>
    <submittedName>
        <fullName evidence="2">Uncharacterized protein</fullName>
    </submittedName>
</protein>
<dbReference type="EMBL" id="BOPO01000091">
    <property type="protein sequence ID" value="GIL29381.1"/>
    <property type="molecule type" value="Genomic_DNA"/>
</dbReference>
<keyword evidence="1" id="KW-0812">Transmembrane</keyword>
<keyword evidence="3" id="KW-1185">Reference proteome</keyword>
<evidence type="ECO:0000313" key="2">
    <source>
        <dbReference type="EMBL" id="GIL29381.1"/>
    </source>
</evidence>
<sequence>MTASITSTPRSTVALRVGLAAVVAVAANTVVALVAAALDTGGIGMGLTPVSYVPATLIGVLAGTAGWALVARRVPHLLRILVPSVLLLSWIPDLSLLAAGATAANVVGLMLMHTLVASAVVLAARTGRRH</sequence>
<keyword evidence="1" id="KW-0472">Membrane</keyword>
<feature type="transmembrane region" description="Helical" evidence="1">
    <location>
        <begin position="50"/>
        <end position="70"/>
    </location>
</feature>
<comment type="caution">
    <text evidence="2">The sequence shown here is derived from an EMBL/GenBank/DDBJ whole genome shotgun (WGS) entry which is preliminary data.</text>
</comment>
<dbReference type="InterPro" id="IPR045713">
    <property type="entry name" value="DUF6069"/>
</dbReference>
<feature type="transmembrane region" description="Helical" evidence="1">
    <location>
        <begin position="12"/>
        <end position="38"/>
    </location>
</feature>
<evidence type="ECO:0000256" key="1">
    <source>
        <dbReference type="SAM" id="Phobius"/>
    </source>
</evidence>
<dbReference type="Proteomes" id="UP000614996">
    <property type="component" value="Unassembled WGS sequence"/>
</dbReference>
<reference evidence="3" key="1">
    <citation type="journal article" date="2021" name="Int. J. Syst. Evol. Microbiol.">
        <title>Actinocatenispora comari sp. nov., an endophytic actinomycete isolated from aerial parts of Comarum salesowianum.</title>
        <authorList>
            <person name="Oyunbileg N."/>
            <person name="Iizaka Y."/>
            <person name="Hamada M."/>
            <person name="Davaapurev B.O."/>
            <person name="Fukumoto A."/>
            <person name="Tsetseg B."/>
            <person name="Kato F."/>
            <person name="Tamura T."/>
            <person name="Batkhuu J."/>
            <person name="Anzai Y."/>
        </authorList>
    </citation>
    <scope>NUCLEOTIDE SEQUENCE [LARGE SCALE GENOMIC DNA]</scope>
    <source>
        <strain evidence="3">NUM-2625</strain>
    </source>
</reference>
<gene>
    <name evidence="2" type="ORF">NUM_46350</name>
</gene>
<feature type="transmembrane region" description="Helical" evidence="1">
    <location>
        <begin position="77"/>
        <end position="97"/>
    </location>
</feature>
<dbReference type="RefSeq" id="WP_207127065.1">
    <property type="nucleotide sequence ID" value="NZ_BOPO01000091.1"/>
</dbReference>
<accession>A0A8J4AD68</accession>
<keyword evidence="1" id="KW-1133">Transmembrane helix</keyword>
<evidence type="ECO:0000313" key="3">
    <source>
        <dbReference type="Proteomes" id="UP000614996"/>
    </source>
</evidence>
<proteinExistence type="predicted"/>
<dbReference type="AlphaFoldDB" id="A0A8J4AD68"/>